<dbReference type="EMBL" id="UINC01216078">
    <property type="protein sequence ID" value="SVE42064.1"/>
    <property type="molecule type" value="Genomic_DNA"/>
</dbReference>
<proteinExistence type="predicted"/>
<dbReference type="AlphaFoldDB" id="A0A383DCI7"/>
<feature type="non-terminal residue" evidence="1">
    <location>
        <position position="1"/>
    </location>
</feature>
<gene>
    <name evidence="1" type="ORF">METZ01_LOCUS494918</name>
</gene>
<evidence type="ECO:0000313" key="1">
    <source>
        <dbReference type="EMBL" id="SVE42064.1"/>
    </source>
</evidence>
<accession>A0A383DCI7</accession>
<organism evidence="1">
    <name type="scientific">marine metagenome</name>
    <dbReference type="NCBI Taxonomy" id="408172"/>
    <lineage>
        <taxon>unclassified sequences</taxon>
        <taxon>metagenomes</taxon>
        <taxon>ecological metagenomes</taxon>
    </lineage>
</organism>
<reference evidence="1" key="1">
    <citation type="submission" date="2018-05" db="EMBL/GenBank/DDBJ databases">
        <authorList>
            <person name="Lanie J.A."/>
            <person name="Ng W.-L."/>
            <person name="Kazmierczak K.M."/>
            <person name="Andrzejewski T.M."/>
            <person name="Davidsen T.M."/>
            <person name="Wayne K.J."/>
            <person name="Tettelin H."/>
            <person name="Glass J.I."/>
            <person name="Rusch D."/>
            <person name="Podicherti R."/>
            <person name="Tsui H.-C.T."/>
            <person name="Winkler M.E."/>
        </authorList>
    </citation>
    <scope>NUCLEOTIDE SEQUENCE</scope>
</reference>
<name>A0A383DCI7_9ZZZZ</name>
<protein>
    <submittedName>
        <fullName evidence="1">Uncharacterized protein</fullName>
    </submittedName>
</protein>
<sequence length="134" mass="15692">EVSKYFDKNYMDVIFKLVTPWYFKLPKDHALILRSLDFNFGNKFYPFSGLLYDASPRINIPMLLNLEKKPIMIRAGDPLILLEIINVKNVPKLEIVHQSDEEMISHWKKYLDSTKSSLSSKSLTSAYNMMRESK</sequence>